<feature type="transmembrane region" description="Helical" evidence="9">
    <location>
        <begin position="754"/>
        <end position="776"/>
    </location>
</feature>
<comment type="catalytic activity">
    <reaction evidence="7">
        <text>an N(4)-(oligosaccharide-(1-&gt;3)-[oligosaccharide-(1-&gt;6)]-beta-D-Man-(1-&gt;4)-beta-D-GlcNAc-(1-&gt;4)-alpha-D-GlcNAc)-L-asparaginyl-[protein] + H2O = an oligosaccharide-(1-&gt;3)-[oligosaccharide-(1-&gt;6)]-beta-D-Man-(1-&gt;4)-D-GlcNAc + N(4)-(N-acetyl-beta-D-glucosaminyl)-L-asparaginyl-[protein]</text>
        <dbReference type="Rhea" id="RHEA:73067"/>
        <dbReference type="Rhea" id="RHEA-COMP:12603"/>
        <dbReference type="Rhea" id="RHEA-COMP:18176"/>
        <dbReference type="ChEBI" id="CHEBI:15377"/>
        <dbReference type="ChEBI" id="CHEBI:132248"/>
        <dbReference type="ChEBI" id="CHEBI:192714"/>
        <dbReference type="ChEBI" id="CHEBI:192715"/>
        <dbReference type="EC" id="3.2.1.96"/>
    </reaction>
</comment>
<evidence type="ECO:0000259" key="11">
    <source>
        <dbReference type="Pfam" id="PF25529"/>
    </source>
</evidence>
<evidence type="ECO:0000256" key="2">
    <source>
        <dbReference type="ARBA" id="ARBA00007849"/>
    </source>
</evidence>
<dbReference type="Gene3D" id="2.60.120.260">
    <property type="entry name" value="Galactose-binding domain-like"/>
    <property type="match status" value="1"/>
</dbReference>
<comment type="similarity">
    <text evidence="2">Belongs to the glycosyl hydrolase 85 family.</text>
</comment>
<evidence type="ECO:0000256" key="9">
    <source>
        <dbReference type="SAM" id="Phobius"/>
    </source>
</evidence>
<reference evidence="13" key="1">
    <citation type="journal article" date="2024" name="IScience">
        <title>Strigolactones Initiate the Formation of Haustorium-like Structures in Castilleja.</title>
        <authorList>
            <person name="Buerger M."/>
            <person name="Peterson D."/>
            <person name="Chory J."/>
        </authorList>
    </citation>
    <scope>NUCLEOTIDE SEQUENCE [LARGE SCALE GENOMIC DNA]</scope>
</reference>
<protein>
    <recommendedName>
        <fullName evidence="3">mannosyl-glycoprotein endo-beta-N-acetylglucosaminidase</fullName>
        <ecNumber evidence="3">3.2.1.96</ecNumber>
    </recommendedName>
</protein>
<dbReference type="EMBL" id="JAVIJP010000005">
    <property type="protein sequence ID" value="KAL3652262.1"/>
    <property type="molecule type" value="Genomic_DNA"/>
</dbReference>
<comment type="caution">
    <text evidence="12">The sequence shown here is derived from an EMBL/GenBank/DDBJ whole genome shotgun (WGS) entry which is preliminary data.</text>
</comment>
<evidence type="ECO:0000256" key="5">
    <source>
        <dbReference type="ARBA" id="ARBA00022801"/>
    </source>
</evidence>
<evidence type="ECO:0000256" key="1">
    <source>
        <dbReference type="ARBA" id="ARBA00004514"/>
    </source>
</evidence>
<comment type="subcellular location">
    <subcellularLocation>
        <location evidence="1">Cytoplasm</location>
        <location evidence="1">Cytosol</location>
    </subcellularLocation>
</comment>
<dbReference type="Pfam" id="PF03644">
    <property type="entry name" value="Glyco_hydro_85"/>
    <property type="match status" value="1"/>
</dbReference>
<dbReference type="GO" id="GO:0005829">
    <property type="term" value="C:cytosol"/>
    <property type="evidence" value="ECO:0007669"/>
    <property type="project" value="UniProtKB-SubCell"/>
</dbReference>
<dbReference type="AlphaFoldDB" id="A0ABD3ED69"/>
<dbReference type="FunFam" id="3.20.20.80:FF:000043">
    <property type="entry name" value="cytosolic endo-beta-N-acetylglucosaminidase"/>
    <property type="match status" value="1"/>
</dbReference>
<evidence type="ECO:0000256" key="4">
    <source>
        <dbReference type="ARBA" id="ARBA00022490"/>
    </source>
</evidence>
<dbReference type="InterPro" id="IPR057882">
    <property type="entry name" value="ENGase_C"/>
</dbReference>
<dbReference type="GO" id="GO:0033925">
    <property type="term" value="F:mannosyl-glycoprotein endo-beta-N-acetylglucosaminidase activity"/>
    <property type="evidence" value="ECO:0007669"/>
    <property type="project" value="UniProtKB-EC"/>
</dbReference>
<dbReference type="Pfam" id="PF25529">
    <property type="entry name" value="Ig_ENGASE1_C"/>
    <property type="match status" value="1"/>
</dbReference>
<keyword evidence="6" id="KW-0326">Glycosidase</keyword>
<name>A0ABD3ED69_9LAMI</name>
<gene>
    <name evidence="12" type="ORF">CASFOL_001943</name>
</gene>
<evidence type="ECO:0000313" key="12">
    <source>
        <dbReference type="EMBL" id="KAL3652262.1"/>
    </source>
</evidence>
<feature type="domain" description="Cytosolic endo-beta-N-acetylglucosaminidase C-terminal" evidence="11">
    <location>
        <begin position="552"/>
        <end position="671"/>
    </location>
</feature>
<dbReference type="Gene3D" id="3.20.20.80">
    <property type="entry name" value="Glycosidases"/>
    <property type="match status" value="1"/>
</dbReference>
<keyword evidence="13" id="KW-1185">Reference proteome</keyword>
<evidence type="ECO:0000256" key="8">
    <source>
        <dbReference type="ARBA" id="ARBA00060018"/>
    </source>
</evidence>
<dbReference type="PANTHER" id="PTHR13246:SF1">
    <property type="entry name" value="CYTOSOLIC ENDO-BETA-N-ACETYLGLUCOSAMINIDASE"/>
    <property type="match status" value="1"/>
</dbReference>
<proteinExistence type="inferred from homology"/>
<dbReference type="CDD" id="cd06547">
    <property type="entry name" value="GH85_ENGase"/>
    <property type="match status" value="1"/>
</dbReference>
<dbReference type="InterPro" id="IPR005201">
    <property type="entry name" value="TIM_ENGase"/>
</dbReference>
<dbReference type="GO" id="GO:0006491">
    <property type="term" value="P:N-glycan processing"/>
    <property type="evidence" value="ECO:0007669"/>
    <property type="project" value="UniProtKB-ARBA"/>
</dbReference>
<organism evidence="12 13">
    <name type="scientific">Castilleja foliolosa</name>
    <dbReference type="NCBI Taxonomy" id="1961234"/>
    <lineage>
        <taxon>Eukaryota</taxon>
        <taxon>Viridiplantae</taxon>
        <taxon>Streptophyta</taxon>
        <taxon>Embryophyta</taxon>
        <taxon>Tracheophyta</taxon>
        <taxon>Spermatophyta</taxon>
        <taxon>Magnoliopsida</taxon>
        <taxon>eudicotyledons</taxon>
        <taxon>Gunneridae</taxon>
        <taxon>Pentapetalae</taxon>
        <taxon>asterids</taxon>
        <taxon>lamiids</taxon>
        <taxon>Lamiales</taxon>
        <taxon>Orobanchaceae</taxon>
        <taxon>Pedicularideae</taxon>
        <taxon>Castillejinae</taxon>
        <taxon>Castilleja</taxon>
    </lineage>
</organism>
<evidence type="ECO:0000259" key="10">
    <source>
        <dbReference type="Pfam" id="PF03644"/>
    </source>
</evidence>
<sequence length="778" mass="86810">MDQSNKTGPAADDPPPFDPLAPGVPISYPLNTLHELESREYFKSFHFSFNQASVKLPASGGGPDLPRRPRILSCHDMQGGYTNDKLVQGGGYADAYAIWHWYLMDVFVYFSHYLVTLPPPCWINAAHAHGVKVLGTFIMEAEDGAKRLNKMISTKASAQMYAERLAELATALGFDGWLLNLEANAEANLIPNLLEFVSHLTQTMHSSVAGSLVIWYDSITTDGFLSWQNQLNELNKPFFDRCDGIFVNYFWEEDLLKKSGDAAGDRKFDVYMGVDVFGRGTYGDGQWNTHVALDVIKKYDVSAAIYAPGWLYETKQPPDFQTAQNRWWALVEKSWGILQKYPKALPFYSNFDQGHGYHISVDGQQVWNSPWNNISSQTFQPFIEYPGDNNTQPIQVSIGFKEASYSGGGNITFKGALGKNPEFMATLFQGELLLGNFPVHFTYSVKSSGNSYLGFVLKSSNATNEKRSIFLAAPENTSFATSQFTETIMPHRVTNLEADPGWVTQEFSINMKGHVLKEIRAVCYSSKHRKADDQYYAVLGDIKITKSGEITTFPPPASWLLDGQFISWASGPNGSKLLSVKITWKLKDGIADVFSKYNVYVSKLTSKPSGKYGEMDEGACYYLGLAAVKSFYVSNLEVASTVSSLKFVIQVCGLDGSCQNLEDSPFFLLPVQGTKIMKEERLECKCGRKITITVSEKFENSGKIFDCFYVHGPNLNGYKGYYGPTKGTKDEGCKMLQRCVEMGNMGMDETQGELGIVCLLAILYLIIIGIYMYWIACF</sequence>
<feature type="domain" description="Cytosolic endo-beta-N-acetylglucosaminidase TIM barrel" evidence="10">
    <location>
        <begin position="82"/>
        <end position="358"/>
    </location>
</feature>
<evidence type="ECO:0000256" key="3">
    <source>
        <dbReference type="ARBA" id="ARBA00012566"/>
    </source>
</evidence>
<evidence type="ECO:0000256" key="7">
    <source>
        <dbReference type="ARBA" id="ARBA00034414"/>
    </source>
</evidence>
<keyword evidence="5" id="KW-0378">Hydrolase</keyword>
<dbReference type="Proteomes" id="UP001632038">
    <property type="component" value="Unassembled WGS sequence"/>
</dbReference>
<dbReference type="PANTHER" id="PTHR13246">
    <property type="entry name" value="ENDO BETA N-ACETYLGLUCOSAMINIDASE"/>
    <property type="match status" value="1"/>
</dbReference>
<keyword evidence="9" id="KW-1133">Transmembrane helix</keyword>
<comment type="function">
    <text evidence="8">Endoglycosidase that releases N-glycans from glycoproteins by cleaving the beta-1,4-glycosidic bond in the N,N'-diacetylchitobiose core. Involved in the production of high-mannose type N-glycans during plant development and fruit maturation.</text>
</comment>
<evidence type="ECO:0000313" key="13">
    <source>
        <dbReference type="Proteomes" id="UP001632038"/>
    </source>
</evidence>
<keyword evidence="9" id="KW-0812">Transmembrane</keyword>
<evidence type="ECO:0000256" key="6">
    <source>
        <dbReference type="ARBA" id="ARBA00023295"/>
    </source>
</evidence>
<dbReference type="InterPro" id="IPR032979">
    <property type="entry name" value="ENGase"/>
</dbReference>
<keyword evidence="9" id="KW-0472">Membrane</keyword>
<accession>A0ABD3ED69</accession>
<dbReference type="EC" id="3.2.1.96" evidence="3"/>
<keyword evidence="4" id="KW-0963">Cytoplasm</keyword>